<keyword evidence="3" id="KW-0812">Transmembrane</keyword>
<dbReference type="PANTHER" id="PTHR10695">
    <property type="entry name" value="DEPHOSPHO-COA KINASE-RELATED"/>
    <property type="match status" value="1"/>
</dbReference>
<protein>
    <submittedName>
        <fullName evidence="5">Dephospho-CoA kinase domain-containing protein</fullName>
    </submittedName>
</protein>
<accession>A0ABM0JB70</accession>
<dbReference type="Gene3D" id="3.40.50.300">
    <property type="entry name" value="P-loop containing nucleotide triphosphate hydrolases"/>
    <property type="match status" value="1"/>
</dbReference>
<reference evidence="5" key="1">
    <citation type="submission" date="2025-08" db="UniProtKB">
        <authorList>
            <consortium name="RefSeq"/>
        </authorList>
    </citation>
    <scope>IDENTIFICATION</scope>
</reference>
<gene>
    <name evidence="5" type="primary">LOC101845139</name>
</gene>
<keyword evidence="4" id="KW-1185">Reference proteome</keyword>
<evidence type="ECO:0000256" key="1">
    <source>
        <dbReference type="ARBA" id="ARBA00022741"/>
    </source>
</evidence>
<dbReference type="RefSeq" id="XP_005089641.1">
    <property type="nucleotide sequence ID" value="XM_005089584.3"/>
</dbReference>
<organism evidence="4 5">
    <name type="scientific">Aplysia californica</name>
    <name type="common">California sea hare</name>
    <dbReference type="NCBI Taxonomy" id="6500"/>
    <lineage>
        <taxon>Eukaryota</taxon>
        <taxon>Metazoa</taxon>
        <taxon>Spiralia</taxon>
        <taxon>Lophotrochozoa</taxon>
        <taxon>Mollusca</taxon>
        <taxon>Gastropoda</taxon>
        <taxon>Heterobranchia</taxon>
        <taxon>Euthyneura</taxon>
        <taxon>Tectipleura</taxon>
        <taxon>Aplysiida</taxon>
        <taxon>Aplysioidea</taxon>
        <taxon>Aplysiidae</taxon>
        <taxon>Aplysia</taxon>
    </lineage>
</organism>
<dbReference type="NCBIfam" id="TIGR00152">
    <property type="entry name" value="dephospho-CoA kinase"/>
    <property type="match status" value="1"/>
</dbReference>
<keyword evidence="3" id="KW-1133">Transmembrane helix</keyword>
<evidence type="ECO:0000313" key="5">
    <source>
        <dbReference type="RefSeq" id="XP_005089641.1"/>
    </source>
</evidence>
<dbReference type="GO" id="GO:0016301">
    <property type="term" value="F:kinase activity"/>
    <property type="evidence" value="ECO:0007669"/>
    <property type="project" value="UniProtKB-KW"/>
</dbReference>
<evidence type="ECO:0000313" key="4">
    <source>
        <dbReference type="Proteomes" id="UP000694888"/>
    </source>
</evidence>
<evidence type="ECO:0000256" key="2">
    <source>
        <dbReference type="ARBA" id="ARBA00022840"/>
    </source>
</evidence>
<dbReference type="PROSITE" id="PS51219">
    <property type="entry name" value="DPCK"/>
    <property type="match status" value="1"/>
</dbReference>
<dbReference type="GeneID" id="101845139"/>
<feature type="transmembrane region" description="Helical" evidence="3">
    <location>
        <begin position="203"/>
        <end position="224"/>
    </location>
</feature>
<sequence length="225" mass="25352">MFLVGLTGGIASGKSTVAKEFQALGCPCVDADLIARQVVEPGEPAYEKIKGTFGPTVFHENGLLNREKLGQIIFHDASKRQQLNAIVHPAIKKRMLREVLQYLLKGYQFVICDIPLLFETKQMLPFVSYTVVVYCDEDKQLSRLMQRNGLSEEDAQARMKSQLPLSEKCLLCSYVIDNNGDLEGTKQHVKEVFKKMKSSRKHLVLRFGILAFAVCMFGGLYFALR</sequence>
<keyword evidence="3" id="KW-0472">Membrane</keyword>
<keyword evidence="2" id="KW-0067">ATP-binding</keyword>
<keyword evidence="5" id="KW-0808">Transferase</keyword>
<dbReference type="HAMAP" id="MF_00376">
    <property type="entry name" value="Dephospho_CoA_kinase"/>
    <property type="match status" value="1"/>
</dbReference>
<dbReference type="SUPFAM" id="SSF52540">
    <property type="entry name" value="P-loop containing nucleoside triphosphate hydrolases"/>
    <property type="match status" value="1"/>
</dbReference>
<dbReference type="Proteomes" id="UP000694888">
    <property type="component" value="Unplaced"/>
</dbReference>
<keyword evidence="5" id="KW-0418">Kinase</keyword>
<dbReference type="InterPro" id="IPR027417">
    <property type="entry name" value="P-loop_NTPase"/>
</dbReference>
<name>A0ABM0JB70_APLCA</name>
<dbReference type="PANTHER" id="PTHR10695:SF46">
    <property type="entry name" value="BIFUNCTIONAL COENZYME A SYNTHASE-RELATED"/>
    <property type="match status" value="1"/>
</dbReference>
<evidence type="ECO:0000256" key="3">
    <source>
        <dbReference type="SAM" id="Phobius"/>
    </source>
</evidence>
<dbReference type="CDD" id="cd02022">
    <property type="entry name" value="DPCK"/>
    <property type="match status" value="1"/>
</dbReference>
<keyword evidence="1" id="KW-0547">Nucleotide-binding</keyword>
<proteinExistence type="inferred from homology"/>
<dbReference type="Pfam" id="PF01121">
    <property type="entry name" value="CoaE"/>
    <property type="match status" value="1"/>
</dbReference>
<dbReference type="InterPro" id="IPR001977">
    <property type="entry name" value="Depp_CoAkinase"/>
</dbReference>